<keyword evidence="6" id="KW-1185">Reference proteome</keyword>
<gene>
    <name evidence="5" type="ORF">SAMN05421731_103181</name>
</gene>
<dbReference type="SMART" id="SM00382">
    <property type="entry name" value="AAA"/>
    <property type="match status" value="1"/>
</dbReference>
<evidence type="ECO:0000259" key="4">
    <source>
        <dbReference type="PROSITE" id="PS50893"/>
    </source>
</evidence>
<organism evidence="5 6">
    <name type="scientific">Acinetobacter puyangensis</name>
    <dbReference type="NCBI Taxonomy" id="1096779"/>
    <lineage>
        <taxon>Bacteria</taxon>
        <taxon>Pseudomonadati</taxon>
        <taxon>Pseudomonadota</taxon>
        <taxon>Gammaproteobacteria</taxon>
        <taxon>Moraxellales</taxon>
        <taxon>Moraxellaceae</taxon>
        <taxon>Acinetobacter</taxon>
    </lineage>
</organism>
<protein>
    <submittedName>
        <fullName evidence="5">Amino acid/amide ABC transporter ATP-binding protein 1, HAAT family</fullName>
    </submittedName>
</protein>
<dbReference type="InterPro" id="IPR003439">
    <property type="entry name" value="ABC_transporter-like_ATP-bd"/>
</dbReference>
<dbReference type="GO" id="GO:0005524">
    <property type="term" value="F:ATP binding"/>
    <property type="evidence" value="ECO:0007669"/>
    <property type="project" value="UniProtKB-KW"/>
</dbReference>
<accession>A0A240E868</accession>
<evidence type="ECO:0000256" key="2">
    <source>
        <dbReference type="ARBA" id="ARBA00022741"/>
    </source>
</evidence>
<dbReference type="Gene3D" id="3.40.50.300">
    <property type="entry name" value="P-loop containing nucleotide triphosphate hydrolases"/>
    <property type="match status" value="1"/>
</dbReference>
<dbReference type="Pfam" id="PF12399">
    <property type="entry name" value="BCA_ABC_TP_C"/>
    <property type="match status" value="1"/>
</dbReference>
<dbReference type="EMBL" id="OANT01000003">
    <property type="protein sequence ID" value="SNX44443.1"/>
    <property type="molecule type" value="Genomic_DNA"/>
</dbReference>
<dbReference type="InterPro" id="IPR003593">
    <property type="entry name" value="AAA+_ATPase"/>
</dbReference>
<keyword evidence="2" id="KW-0547">Nucleotide-binding</keyword>
<evidence type="ECO:0000256" key="3">
    <source>
        <dbReference type="ARBA" id="ARBA00022840"/>
    </source>
</evidence>
<dbReference type="InterPro" id="IPR051120">
    <property type="entry name" value="ABC_AA/LPS_Transport"/>
</dbReference>
<dbReference type="PANTHER" id="PTHR45772:SF1">
    <property type="entry name" value="ABC TRANSPORTER ATP-BINDING PROTEIN"/>
    <property type="match status" value="1"/>
</dbReference>
<name>A0A240E868_9GAMM</name>
<dbReference type="OrthoDB" id="9805514at2"/>
<dbReference type="GO" id="GO:0005886">
    <property type="term" value="C:plasma membrane"/>
    <property type="evidence" value="ECO:0007669"/>
    <property type="project" value="TreeGrafter"/>
</dbReference>
<dbReference type="InterPro" id="IPR032823">
    <property type="entry name" value="BCA_ABC_TP_C"/>
</dbReference>
<evidence type="ECO:0000313" key="6">
    <source>
        <dbReference type="Proteomes" id="UP000219042"/>
    </source>
</evidence>
<keyword evidence="1" id="KW-0813">Transport</keyword>
<sequence length="273" mass="30529">MSAVIQQEILQLQDIDLSFAASQVLKKLNFQVRTGEICALIGPNGAGKSSVINIINGIYRPQAGQIIFAGKVLKQYKAKHAPYLGIARTFQNLALFKHMSVLDNVLTGRVLKSRYSVLGAILRLPRSKRDEDLQRLKVEEILKLLNLQQYRDKVVSTLSYGLQKRVELARALAAEPKLLLLDEPMAGMNHEEKQSIAEFVKKINLRLGITVLMIEHDLAVVMEISDHIVVLDYGKKIADGTPQHIQQHPEVLSAYLGVQRVDVTPSHSNELKI</sequence>
<dbReference type="CDD" id="cd03219">
    <property type="entry name" value="ABC_Mj1267_LivG_branched"/>
    <property type="match status" value="1"/>
</dbReference>
<evidence type="ECO:0000313" key="5">
    <source>
        <dbReference type="EMBL" id="SNX44443.1"/>
    </source>
</evidence>
<dbReference type="Proteomes" id="UP000219042">
    <property type="component" value="Unassembled WGS sequence"/>
</dbReference>
<evidence type="ECO:0000256" key="1">
    <source>
        <dbReference type="ARBA" id="ARBA00022448"/>
    </source>
</evidence>
<dbReference type="RefSeq" id="WP_097078694.1">
    <property type="nucleotide sequence ID" value="NZ_BAABHT010000001.1"/>
</dbReference>
<dbReference type="PANTHER" id="PTHR45772">
    <property type="entry name" value="CONSERVED COMPONENT OF ABC TRANSPORTER FOR NATURAL AMINO ACIDS-RELATED"/>
    <property type="match status" value="1"/>
</dbReference>
<dbReference type="FunFam" id="3.40.50.300:FF:000421">
    <property type="entry name" value="Branched-chain amino acid ABC transporter ATP-binding protein"/>
    <property type="match status" value="1"/>
</dbReference>
<reference evidence="6" key="1">
    <citation type="submission" date="2016-09" db="EMBL/GenBank/DDBJ databases">
        <authorList>
            <person name="Varghese N."/>
            <person name="Submissions S."/>
        </authorList>
    </citation>
    <scope>NUCLEOTIDE SEQUENCE [LARGE SCALE GENOMIC DNA]</scope>
    <source>
        <strain evidence="6">ANC 4466</strain>
    </source>
</reference>
<dbReference type="AlphaFoldDB" id="A0A240E868"/>
<dbReference type="InterPro" id="IPR027417">
    <property type="entry name" value="P-loop_NTPase"/>
</dbReference>
<keyword evidence="3 5" id="KW-0067">ATP-binding</keyword>
<feature type="domain" description="ABC transporter" evidence="4">
    <location>
        <begin position="10"/>
        <end position="258"/>
    </location>
</feature>
<dbReference type="PROSITE" id="PS50893">
    <property type="entry name" value="ABC_TRANSPORTER_2"/>
    <property type="match status" value="1"/>
</dbReference>
<proteinExistence type="predicted"/>
<dbReference type="SUPFAM" id="SSF52540">
    <property type="entry name" value="P-loop containing nucleoside triphosphate hydrolases"/>
    <property type="match status" value="1"/>
</dbReference>
<dbReference type="GO" id="GO:0016887">
    <property type="term" value="F:ATP hydrolysis activity"/>
    <property type="evidence" value="ECO:0007669"/>
    <property type="project" value="InterPro"/>
</dbReference>
<dbReference type="Pfam" id="PF00005">
    <property type="entry name" value="ABC_tran"/>
    <property type="match status" value="1"/>
</dbReference>